<evidence type="ECO:0000259" key="5">
    <source>
        <dbReference type="PROSITE" id="PS50089"/>
    </source>
</evidence>
<proteinExistence type="predicted"/>
<sequence length="326" mass="36265">MAVEARHLNLFPSQLLGNREIMNHIEANSNIYNPQMGYRVPLSGTTTAETLLPMYSSVNTDSIPQKTPIKSESGLTYNYNLPMSRKRPRESISPLLPCPTPQLIKTASPFSFLGQDLSLQIEQQQLDIDRLISQHMEKVRMELEDRRKRQARRIIEAIEEGMLKTLRAKEEEIEKIGKLNWALEERVKSLCIENQIWRDLAQTNEATANALRTNLEQVLAAQVMDERTRGAGLGETAAEMDDAQSCCGSSGGGEGDKLSERCTLVSGGMLDKDTISRLCRNCGKEESCVLLLPCRHLCLCTVCGSSLNACPICKATKNASFLVNMS</sequence>
<keyword evidence="1" id="KW-0479">Metal-binding</keyword>
<dbReference type="EMBL" id="CM004400">
    <property type="protein sequence ID" value="OAY30258.1"/>
    <property type="molecule type" value="Genomic_DNA"/>
</dbReference>
<evidence type="ECO:0000256" key="1">
    <source>
        <dbReference type="ARBA" id="ARBA00022723"/>
    </source>
</evidence>
<dbReference type="Gene3D" id="3.30.40.10">
    <property type="entry name" value="Zinc/RING finger domain, C3HC4 (zinc finger)"/>
    <property type="match status" value="1"/>
</dbReference>
<keyword evidence="2 4" id="KW-0863">Zinc-finger</keyword>
<evidence type="ECO:0000256" key="4">
    <source>
        <dbReference type="PROSITE-ProRule" id="PRU00175"/>
    </source>
</evidence>
<dbReference type="OrthoDB" id="1711136at2759"/>
<dbReference type="STRING" id="3983.A0A2C9UI47"/>
<dbReference type="CDD" id="cd16649">
    <property type="entry name" value="mRING-HC-C3HC5_CGRF1-like"/>
    <property type="match status" value="1"/>
</dbReference>
<evidence type="ECO:0000313" key="7">
    <source>
        <dbReference type="Proteomes" id="UP000091857"/>
    </source>
</evidence>
<dbReference type="Proteomes" id="UP000091857">
    <property type="component" value="Chromosome 14"/>
</dbReference>
<evidence type="ECO:0000256" key="2">
    <source>
        <dbReference type="ARBA" id="ARBA00022771"/>
    </source>
</evidence>
<keyword evidence="7" id="KW-1185">Reference proteome</keyword>
<comment type="caution">
    <text evidence="6">The sequence shown here is derived from an EMBL/GenBank/DDBJ whole genome shotgun (WGS) entry which is preliminary data.</text>
</comment>
<dbReference type="PANTHER" id="PTHR42647:SF12">
    <property type="entry name" value="BOI-RELATED E3 UBIQUITIN-PROTEIN LIGASE 2-RELATED"/>
    <property type="match status" value="1"/>
</dbReference>
<dbReference type="GO" id="GO:0004842">
    <property type="term" value="F:ubiquitin-protein transferase activity"/>
    <property type="evidence" value="ECO:0000318"/>
    <property type="project" value="GO_Central"/>
</dbReference>
<evidence type="ECO:0000313" key="6">
    <source>
        <dbReference type="EMBL" id="OAY30258.1"/>
    </source>
</evidence>
<feature type="domain" description="RING-type" evidence="5">
    <location>
        <begin position="279"/>
        <end position="314"/>
    </location>
</feature>
<gene>
    <name evidence="6" type="ORF">MANES_14G016800v8</name>
</gene>
<dbReference type="AlphaFoldDB" id="A0A2C9UI47"/>
<dbReference type="PROSITE" id="PS50089">
    <property type="entry name" value="ZF_RING_2"/>
    <property type="match status" value="1"/>
</dbReference>
<organism evidence="6 7">
    <name type="scientific">Manihot esculenta</name>
    <name type="common">Cassava</name>
    <name type="synonym">Jatropha manihot</name>
    <dbReference type="NCBI Taxonomy" id="3983"/>
    <lineage>
        <taxon>Eukaryota</taxon>
        <taxon>Viridiplantae</taxon>
        <taxon>Streptophyta</taxon>
        <taxon>Embryophyta</taxon>
        <taxon>Tracheophyta</taxon>
        <taxon>Spermatophyta</taxon>
        <taxon>Magnoliopsida</taxon>
        <taxon>eudicotyledons</taxon>
        <taxon>Gunneridae</taxon>
        <taxon>Pentapetalae</taxon>
        <taxon>rosids</taxon>
        <taxon>fabids</taxon>
        <taxon>Malpighiales</taxon>
        <taxon>Euphorbiaceae</taxon>
        <taxon>Crotonoideae</taxon>
        <taxon>Manihoteae</taxon>
        <taxon>Manihot</taxon>
    </lineage>
</organism>
<keyword evidence="3" id="KW-0862">Zinc</keyword>
<dbReference type="GO" id="GO:0008270">
    <property type="term" value="F:zinc ion binding"/>
    <property type="evidence" value="ECO:0007669"/>
    <property type="project" value="UniProtKB-KW"/>
</dbReference>
<dbReference type="GO" id="GO:0043067">
    <property type="term" value="P:regulation of programmed cell death"/>
    <property type="evidence" value="ECO:0000318"/>
    <property type="project" value="GO_Central"/>
</dbReference>
<dbReference type="InterPro" id="IPR001841">
    <property type="entry name" value="Znf_RING"/>
</dbReference>
<dbReference type="InterPro" id="IPR013083">
    <property type="entry name" value="Znf_RING/FYVE/PHD"/>
</dbReference>
<dbReference type="PANTHER" id="PTHR42647">
    <property type="entry name" value="SBP (S-RIBONUCLEASE BINDING PROTEIN) FAMILY PROTEIN"/>
    <property type="match status" value="1"/>
</dbReference>
<reference evidence="7" key="1">
    <citation type="journal article" date="2016" name="Nat. Biotechnol.">
        <title>Sequencing wild and cultivated cassava and related species reveals extensive interspecific hybridization and genetic diversity.</title>
        <authorList>
            <person name="Bredeson J.V."/>
            <person name="Lyons J.B."/>
            <person name="Prochnik S.E."/>
            <person name="Wu G.A."/>
            <person name="Ha C.M."/>
            <person name="Edsinger-Gonzales E."/>
            <person name="Grimwood J."/>
            <person name="Schmutz J."/>
            <person name="Rabbi I.Y."/>
            <person name="Egesi C."/>
            <person name="Nauluvula P."/>
            <person name="Lebot V."/>
            <person name="Ndunguru J."/>
            <person name="Mkamilo G."/>
            <person name="Bart R.S."/>
            <person name="Setter T.L."/>
            <person name="Gleadow R.M."/>
            <person name="Kulakow P."/>
            <person name="Ferguson M.E."/>
            <person name="Rounsley S."/>
            <person name="Rokhsar D.S."/>
        </authorList>
    </citation>
    <scope>NUCLEOTIDE SEQUENCE [LARGE SCALE GENOMIC DNA]</scope>
    <source>
        <strain evidence="7">cv. AM560-2</strain>
    </source>
</reference>
<protein>
    <recommendedName>
        <fullName evidence="5">RING-type domain-containing protein</fullName>
    </recommendedName>
</protein>
<dbReference type="Pfam" id="PF13920">
    <property type="entry name" value="zf-C3HC4_3"/>
    <property type="match status" value="1"/>
</dbReference>
<name>A0A2C9UI47_MANES</name>
<dbReference type="Gramene" id="Manes.14G016800.1.v8.1">
    <property type="protein sequence ID" value="Manes.14G016800.1.v8.1.CDS"/>
    <property type="gene ID" value="Manes.14G016800.v8.1"/>
</dbReference>
<accession>A0A2C9UI47</accession>
<evidence type="ECO:0000256" key="3">
    <source>
        <dbReference type="ARBA" id="ARBA00022833"/>
    </source>
</evidence>